<evidence type="ECO:0000259" key="2">
    <source>
        <dbReference type="Pfam" id="PF08401"/>
    </source>
</evidence>
<reference evidence="3" key="1">
    <citation type="submission" date="2013-12" db="EMBL/GenBank/DDBJ databases">
        <title>A Varibaculum cambriense genome reconstructed from a premature infant gut community with otherwise low bacterial novelty that shifts toward anaerobic metabolism during the third week of life.</title>
        <authorList>
            <person name="Brown C.T."/>
            <person name="Sharon I."/>
            <person name="Thomas B.C."/>
            <person name="Castelle C.J."/>
            <person name="Morowitz M.J."/>
            <person name="Banfield J.F."/>
        </authorList>
    </citation>
    <scope>NUCLEOTIDE SEQUENCE</scope>
</reference>
<sequence>MKKAAKSMSNIDKKQTENDNKVKGNTKNITGKASNKYTKKTKEERKQEMDQALDTLEQGVKGVFTSENYLNYLKFFSQFHNYSFNNVIMILMQYPTASRVASFRTWNKLGLKVKKGSKGIKVLVPIKYSYTKEKAVTDEYNHIKRDLNGNKITEEVEMSGLTFRLGNVFDISQVDGKVPSLTNELKDNPKQLKRAVEALFKASNVPINYDYDLNSQTAYGYYSLSERAIYLRPDLNSMHIFKTLIHEKAHSMLHNKDQNKYTREEAEVQAESTAFVVCNCLGFDTSEYSFGYIASWSENKELKELKTSLKVIADTSNEILNWIESNTDLRANNNQL</sequence>
<feature type="region of interest" description="Disordered" evidence="1">
    <location>
        <begin position="1"/>
        <end position="46"/>
    </location>
</feature>
<dbReference type="AlphaFoldDB" id="W1WJP6"/>
<dbReference type="InterPro" id="IPR013610">
    <property type="entry name" value="ArdC_N"/>
</dbReference>
<dbReference type="GO" id="GO:0003697">
    <property type="term" value="F:single-stranded DNA binding"/>
    <property type="evidence" value="ECO:0007669"/>
    <property type="project" value="InterPro"/>
</dbReference>
<accession>W1WJP6</accession>
<proteinExistence type="predicted"/>
<protein>
    <recommendedName>
        <fullName evidence="2">N-terminal domain-containing protein</fullName>
    </recommendedName>
</protein>
<dbReference type="EMBL" id="AZMM01018783">
    <property type="protein sequence ID" value="ETJ17320.1"/>
    <property type="molecule type" value="Genomic_DNA"/>
</dbReference>
<evidence type="ECO:0000313" key="3">
    <source>
        <dbReference type="EMBL" id="ETJ17320.1"/>
    </source>
</evidence>
<organism evidence="3">
    <name type="scientific">human gut metagenome</name>
    <dbReference type="NCBI Taxonomy" id="408170"/>
    <lineage>
        <taxon>unclassified sequences</taxon>
        <taxon>metagenomes</taxon>
        <taxon>organismal metagenomes</taxon>
    </lineage>
</organism>
<evidence type="ECO:0000256" key="1">
    <source>
        <dbReference type="SAM" id="MobiDB-lite"/>
    </source>
</evidence>
<comment type="caution">
    <text evidence="3">The sequence shown here is derived from an EMBL/GenBank/DDBJ whole genome shotgun (WGS) entry which is preliminary data.</text>
</comment>
<dbReference type="Pfam" id="PF08401">
    <property type="entry name" value="ArdcN"/>
    <property type="match status" value="1"/>
</dbReference>
<feature type="domain" description="N-terminal" evidence="2">
    <location>
        <begin position="45"/>
        <end position="169"/>
    </location>
</feature>
<name>W1WJP6_9ZZZZ</name>
<feature type="compositionally biased region" description="Basic and acidic residues" evidence="1">
    <location>
        <begin position="11"/>
        <end position="22"/>
    </location>
</feature>
<gene>
    <name evidence="3" type="ORF">Q604_UNBc4C00002G0005</name>
</gene>
<feature type="compositionally biased region" description="Polar residues" evidence="1">
    <location>
        <begin position="23"/>
        <end position="36"/>
    </location>
</feature>